<dbReference type="PANTHER" id="PTHR46472">
    <property type="entry name" value="NUCLEOREDOXIN"/>
    <property type="match status" value="1"/>
</dbReference>
<dbReference type="InterPro" id="IPR012336">
    <property type="entry name" value="Thioredoxin-like_fold"/>
</dbReference>
<dbReference type="SUPFAM" id="SSF52833">
    <property type="entry name" value="Thioredoxin-like"/>
    <property type="match status" value="1"/>
</dbReference>
<dbReference type="GO" id="GO:0030178">
    <property type="term" value="P:negative regulation of Wnt signaling pathway"/>
    <property type="evidence" value="ECO:0007669"/>
    <property type="project" value="TreeGrafter"/>
</dbReference>
<dbReference type="Gene3D" id="3.40.30.10">
    <property type="entry name" value="Glutaredoxin"/>
    <property type="match status" value="1"/>
</dbReference>
<protein>
    <submittedName>
        <fullName evidence="2">Putative nnucleoredoxin</fullName>
    </submittedName>
</protein>
<dbReference type="PANTHER" id="PTHR46472:SF1">
    <property type="entry name" value="NUCLEOREDOXIN"/>
    <property type="match status" value="1"/>
</dbReference>
<feature type="domain" description="Thioredoxin-like fold" evidence="1">
    <location>
        <begin position="37"/>
        <end position="128"/>
    </location>
</feature>
<reference evidence="2" key="1">
    <citation type="submission" date="2018-10" db="EMBL/GenBank/DDBJ databases">
        <title>Hidden diversity of soil giant viruses.</title>
        <authorList>
            <person name="Schulz F."/>
            <person name="Alteio L."/>
            <person name="Goudeau D."/>
            <person name="Ryan E.M."/>
            <person name="Malmstrom R.R."/>
            <person name="Blanchard J."/>
            <person name="Woyke T."/>
        </authorList>
    </citation>
    <scope>NUCLEOTIDE SEQUENCE</scope>
    <source>
        <strain evidence="2">SYV1</strain>
    </source>
</reference>
<gene>
    <name evidence="2" type="ORF">Sylvanvirus20_10</name>
</gene>
<dbReference type="Pfam" id="PF13905">
    <property type="entry name" value="Thioredoxin_8"/>
    <property type="match status" value="1"/>
</dbReference>
<name>A0A3G5AJQ4_9VIRU</name>
<proteinExistence type="predicted"/>
<evidence type="ECO:0000259" key="1">
    <source>
        <dbReference type="Pfam" id="PF13905"/>
    </source>
</evidence>
<accession>A0A3G5AJQ4</accession>
<organism evidence="2">
    <name type="scientific">Sylvanvirus sp</name>
    <dbReference type="NCBI Taxonomy" id="2487774"/>
    <lineage>
        <taxon>Viruses</taxon>
    </lineage>
</organism>
<sequence>MSSSMSSLLQPLGSTVVFPKESRPTSLTSTMNTRKRLFLYFGASWCGPCKKLHEMLLPYYEEIKRTKSPVEVLYISHDKDEKEFDQYRATHPWPAIPFKEKQLRKSISDLYEVKSFPTLVILDLKHNEIISKDGRAQVFAHNDALIRSWCKL</sequence>
<dbReference type="InterPro" id="IPR036249">
    <property type="entry name" value="Thioredoxin-like_sf"/>
</dbReference>
<dbReference type="EMBL" id="MK072526">
    <property type="protein sequence ID" value="AYV87044.1"/>
    <property type="molecule type" value="Genomic_DNA"/>
</dbReference>
<evidence type="ECO:0000313" key="2">
    <source>
        <dbReference type="EMBL" id="AYV87044.1"/>
    </source>
</evidence>
<dbReference type="GO" id="GO:0004791">
    <property type="term" value="F:thioredoxin-disulfide reductase (NADPH) activity"/>
    <property type="evidence" value="ECO:0007669"/>
    <property type="project" value="TreeGrafter"/>
</dbReference>
<dbReference type="GO" id="GO:0031397">
    <property type="term" value="P:negative regulation of protein ubiquitination"/>
    <property type="evidence" value="ECO:0007669"/>
    <property type="project" value="TreeGrafter"/>
</dbReference>